<dbReference type="EMBL" id="JXIQ01000025">
    <property type="protein sequence ID" value="KIY23139.1"/>
    <property type="molecule type" value="Genomic_DNA"/>
</dbReference>
<gene>
    <name evidence="1" type="ORF">UB32_04625</name>
</gene>
<dbReference type="AlphaFoldDB" id="A0A0D6ZBC5"/>
<comment type="caution">
    <text evidence="1">The sequence shown here is derived from an EMBL/GenBank/DDBJ whole genome shotgun (WGS) entry which is preliminary data.</text>
</comment>
<proteinExistence type="predicted"/>
<evidence type="ECO:0000313" key="2">
    <source>
        <dbReference type="Proteomes" id="UP000032512"/>
    </source>
</evidence>
<organism evidence="1 2">
    <name type="scientific">Mesobacillus subterraneus</name>
    <dbReference type="NCBI Taxonomy" id="285983"/>
    <lineage>
        <taxon>Bacteria</taxon>
        <taxon>Bacillati</taxon>
        <taxon>Bacillota</taxon>
        <taxon>Bacilli</taxon>
        <taxon>Bacillales</taxon>
        <taxon>Bacillaceae</taxon>
        <taxon>Mesobacillus</taxon>
    </lineage>
</organism>
<evidence type="ECO:0000313" key="1">
    <source>
        <dbReference type="EMBL" id="KIY23139.1"/>
    </source>
</evidence>
<protein>
    <submittedName>
        <fullName evidence="1">Uncharacterized protein</fullName>
    </submittedName>
</protein>
<dbReference type="PATRIC" id="fig|285983.3.peg.3422"/>
<sequence length="85" mass="9784">MNFYIDKKHMQRSRLGEKSRSYTWIRARIFTDFPNGKAHYGAIALPLGVGVSTTKVSAKKIKIINESKKRIQKKLAIGGSYKWIR</sequence>
<accession>A0A0D6ZBC5</accession>
<reference evidence="1 2" key="1">
    <citation type="submission" date="2015-01" db="EMBL/GenBank/DDBJ databases">
        <title>Draft genome sequences of the supercritical CO2 tolerant bacteria Bacillus subterraneus MITOT1 and Bacillus cereus MIT0214.</title>
        <authorList>
            <person name="Peet K.C."/>
            <person name="Thompson J.R."/>
        </authorList>
    </citation>
    <scope>NUCLEOTIDE SEQUENCE [LARGE SCALE GENOMIC DNA]</scope>
    <source>
        <strain evidence="1 2">MITOT1</strain>
    </source>
</reference>
<name>A0A0D6ZBC5_9BACI</name>
<dbReference type="Proteomes" id="UP000032512">
    <property type="component" value="Unassembled WGS sequence"/>
</dbReference>
<keyword evidence="2" id="KW-1185">Reference proteome</keyword>